<protein>
    <submittedName>
        <fullName evidence="1">Uncharacterized protein</fullName>
    </submittedName>
</protein>
<dbReference type="Proteomes" id="UP001162483">
    <property type="component" value="Unassembled WGS sequence"/>
</dbReference>
<evidence type="ECO:0000313" key="1">
    <source>
        <dbReference type="EMBL" id="CAI9611053.1"/>
    </source>
</evidence>
<accession>A0ABN9GNM3</accession>
<evidence type="ECO:0000313" key="2">
    <source>
        <dbReference type="Proteomes" id="UP001162483"/>
    </source>
</evidence>
<keyword evidence="2" id="KW-1185">Reference proteome</keyword>
<comment type="caution">
    <text evidence="1">The sequence shown here is derived from an EMBL/GenBank/DDBJ whole genome shotgun (WGS) entry which is preliminary data.</text>
</comment>
<proteinExistence type="predicted"/>
<organism evidence="1 2">
    <name type="scientific">Staurois parvus</name>
    <dbReference type="NCBI Taxonomy" id="386267"/>
    <lineage>
        <taxon>Eukaryota</taxon>
        <taxon>Metazoa</taxon>
        <taxon>Chordata</taxon>
        <taxon>Craniata</taxon>
        <taxon>Vertebrata</taxon>
        <taxon>Euteleostomi</taxon>
        <taxon>Amphibia</taxon>
        <taxon>Batrachia</taxon>
        <taxon>Anura</taxon>
        <taxon>Neobatrachia</taxon>
        <taxon>Ranoidea</taxon>
        <taxon>Ranidae</taxon>
        <taxon>Staurois</taxon>
    </lineage>
</organism>
<reference evidence="1" key="1">
    <citation type="submission" date="2023-05" db="EMBL/GenBank/DDBJ databases">
        <authorList>
            <person name="Stuckert A."/>
        </authorList>
    </citation>
    <scope>NUCLEOTIDE SEQUENCE</scope>
</reference>
<dbReference type="EMBL" id="CATNWA010019065">
    <property type="protein sequence ID" value="CAI9611053.1"/>
    <property type="molecule type" value="Genomic_DNA"/>
</dbReference>
<name>A0ABN9GNM3_9NEOB</name>
<sequence>MILGLMMVRKMLDWVFSQHDLAWLDDILPEKDKKKQEDKTRRRKGRKIWRVTRSEPATLELCIQTLLPMDQTWTAALLSI</sequence>
<gene>
    <name evidence="1" type="ORF">SPARVUS_LOCUS14484107</name>
</gene>